<dbReference type="Proteomes" id="UP000183983">
    <property type="component" value="Unassembled WGS sequence"/>
</dbReference>
<feature type="transmembrane region" description="Helical" evidence="1">
    <location>
        <begin position="88"/>
        <end position="105"/>
    </location>
</feature>
<evidence type="ECO:0000256" key="1">
    <source>
        <dbReference type="SAM" id="Phobius"/>
    </source>
</evidence>
<keyword evidence="1" id="KW-1133">Transmembrane helix</keyword>
<evidence type="ECO:0000313" key="2">
    <source>
        <dbReference type="EMBL" id="SHM76329.1"/>
    </source>
</evidence>
<evidence type="ECO:0008006" key="4">
    <source>
        <dbReference type="Google" id="ProtNLM"/>
    </source>
</evidence>
<name>A0A1M7LEJ3_9PSED</name>
<evidence type="ECO:0000313" key="3">
    <source>
        <dbReference type="Proteomes" id="UP000183983"/>
    </source>
</evidence>
<accession>A0A1M7LEJ3</accession>
<dbReference type="AlphaFoldDB" id="A0A1M7LEJ3"/>
<keyword evidence="1" id="KW-0472">Membrane</keyword>
<dbReference type="OrthoDB" id="6009065at2"/>
<reference evidence="2 3" key="1">
    <citation type="submission" date="2016-11" db="EMBL/GenBank/DDBJ databases">
        <authorList>
            <person name="Jaros S."/>
            <person name="Januszkiewicz K."/>
            <person name="Wedrychowicz H."/>
        </authorList>
    </citation>
    <scope>NUCLEOTIDE SEQUENCE [LARGE SCALE GENOMIC DNA]</scope>
    <source>
        <strain evidence="2 3">LMG 26898</strain>
    </source>
</reference>
<organism evidence="2 3">
    <name type="scientific">Pseudomonas asturiensis</name>
    <dbReference type="NCBI Taxonomy" id="1190415"/>
    <lineage>
        <taxon>Bacteria</taxon>
        <taxon>Pseudomonadati</taxon>
        <taxon>Pseudomonadota</taxon>
        <taxon>Gammaproteobacteria</taxon>
        <taxon>Pseudomonadales</taxon>
        <taxon>Pseudomonadaceae</taxon>
        <taxon>Pseudomonas</taxon>
    </lineage>
</organism>
<dbReference type="STRING" id="1190415.SAMN05216593_10330"/>
<dbReference type="RefSeq" id="WP_073163336.1">
    <property type="nucleotide sequence ID" value="NZ_FRDA01000003.1"/>
</dbReference>
<proteinExistence type="predicted"/>
<protein>
    <recommendedName>
        <fullName evidence="4">DUF3325 domain-containing protein</fullName>
    </recommendedName>
</protein>
<sequence length="109" mass="11946">MLLAALLCYLGFSSLCLSMPRHYGELCKGPLSGRRRLTFKLIGWSALLVSPWPAVDADGWDIGLVQWFAVLMASAVVLVSLIPLRPRWVLTLAGSALVFSPLAMLDQVF</sequence>
<gene>
    <name evidence="2" type="ORF">SAMN05216593_10330</name>
</gene>
<dbReference type="EMBL" id="FRDA01000003">
    <property type="protein sequence ID" value="SHM76329.1"/>
    <property type="molecule type" value="Genomic_DNA"/>
</dbReference>
<keyword evidence="1" id="KW-0812">Transmembrane</keyword>
<dbReference type="InterPro" id="IPR021762">
    <property type="entry name" value="DUF3325"/>
</dbReference>
<feature type="transmembrane region" description="Helical" evidence="1">
    <location>
        <begin position="62"/>
        <end position="82"/>
    </location>
</feature>
<dbReference type="Pfam" id="PF11804">
    <property type="entry name" value="DUF3325"/>
    <property type="match status" value="1"/>
</dbReference>